<dbReference type="GO" id="GO:0003677">
    <property type="term" value="F:DNA binding"/>
    <property type="evidence" value="ECO:0007669"/>
    <property type="project" value="UniProtKB-UniRule"/>
</dbReference>
<dbReference type="InterPro" id="IPR051965">
    <property type="entry name" value="ChromReg_NeuronalGeneExpr"/>
</dbReference>
<comment type="caution">
    <text evidence="6">The sequence shown here is derived from an EMBL/GenBank/DDBJ whole genome shotgun (WGS) entry which is preliminary data.</text>
</comment>
<protein>
    <recommendedName>
        <fullName evidence="5">HMG box domain-containing protein</fullName>
    </recommendedName>
</protein>
<organism evidence="6 7">
    <name type="scientific">Aureobasidium pullulans</name>
    <name type="common">Black yeast</name>
    <name type="synonym">Pullularia pullulans</name>
    <dbReference type="NCBI Taxonomy" id="5580"/>
    <lineage>
        <taxon>Eukaryota</taxon>
        <taxon>Fungi</taxon>
        <taxon>Dikarya</taxon>
        <taxon>Ascomycota</taxon>
        <taxon>Pezizomycotina</taxon>
        <taxon>Dothideomycetes</taxon>
        <taxon>Dothideomycetidae</taxon>
        <taxon>Dothideales</taxon>
        <taxon>Saccotheciaceae</taxon>
        <taxon>Aureobasidium</taxon>
    </lineage>
</organism>
<feature type="region of interest" description="Disordered" evidence="4">
    <location>
        <begin position="219"/>
        <end position="448"/>
    </location>
</feature>
<feature type="region of interest" description="Disordered" evidence="4">
    <location>
        <begin position="61"/>
        <end position="137"/>
    </location>
</feature>
<dbReference type="Pfam" id="PF00505">
    <property type="entry name" value="HMG_box"/>
    <property type="match status" value="1"/>
</dbReference>
<feature type="compositionally biased region" description="Low complexity" evidence="4">
    <location>
        <begin position="98"/>
        <end position="111"/>
    </location>
</feature>
<evidence type="ECO:0000256" key="4">
    <source>
        <dbReference type="SAM" id="MobiDB-lite"/>
    </source>
</evidence>
<keyword evidence="2 3" id="KW-0539">Nucleus</keyword>
<feature type="compositionally biased region" description="Pro residues" evidence="4">
    <location>
        <begin position="433"/>
        <end position="442"/>
    </location>
</feature>
<dbReference type="PANTHER" id="PTHR46040">
    <property type="entry name" value="HIGH MOBILITY GROUP PROTEIN 2"/>
    <property type="match status" value="1"/>
</dbReference>
<feature type="compositionally biased region" description="Basic residues" evidence="4">
    <location>
        <begin position="115"/>
        <end position="124"/>
    </location>
</feature>
<dbReference type="PROSITE" id="PS50118">
    <property type="entry name" value="HMG_BOX_2"/>
    <property type="match status" value="1"/>
</dbReference>
<dbReference type="Gene3D" id="1.10.150.50">
    <property type="entry name" value="Transcription Factor, Ets-1"/>
    <property type="match status" value="1"/>
</dbReference>
<reference evidence="6 7" key="1">
    <citation type="submission" date="2018-10" db="EMBL/GenBank/DDBJ databases">
        <title>Fifty Aureobasidium pullulans genomes reveal a recombining polyextremotolerant generalist.</title>
        <authorList>
            <person name="Gostincar C."/>
            <person name="Turk M."/>
            <person name="Zajc J."/>
            <person name="Gunde-Cimerman N."/>
        </authorList>
    </citation>
    <scope>NUCLEOTIDE SEQUENCE [LARGE SCALE GENOMIC DNA]</scope>
    <source>
        <strain evidence="6 7">EXF-6604</strain>
    </source>
</reference>
<evidence type="ECO:0000313" key="6">
    <source>
        <dbReference type="EMBL" id="THY25995.1"/>
    </source>
</evidence>
<dbReference type="GO" id="GO:0005634">
    <property type="term" value="C:nucleus"/>
    <property type="evidence" value="ECO:0007669"/>
    <property type="project" value="UniProtKB-UniRule"/>
</dbReference>
<feature type="compositionally biased region" description="Low complexity" evidence="4">
    <location>
        <begin position="371"/>
        <end position="383"/>
    </location>
</feature>
<name>A0A4S9LBJ1_AURPU</name>
<feature type="region of interest" description="Disordered" evidence="4">
    <location>
        <begin position="462"/>
        <end position="489"/>
    </location>
</feature>
<evidence type="ECO:0000313" key="7">
    <source>
        <dbReference type="Proteomes" id="UP000306584"/>
    </source>
</evidence>
<evidence type="ECO:0000256" key="3">
    <source>
        <dbReference type="PROSITE-ProRule" id="PRU00267"/>
    </source>
</evidence>
<dbReference type="InterPro" id="IPR001660">
    <property type="entry name" value="SAM"/>
</dbReference>
<dbReference type="InterPro" id="IPR013761">
    <property type="entry name" value="SAM/pointed_sf"/>
</dbReference>
<dbReference type="GO" id="GO:0010468">
    <property type="term" value="P:regulation of gene expression"/>
    <property type="evidence" value="ECO:0007669"/>
    <property type="project" value="TreeGrafter"/>
</dbReference>
<dbReference type="SUPFAM" id="SSF47769">
    <property type="entry name" value="SAM/Pointed domain"/>
    <property type="match status" value="1"/>
</dbReference>
<proteinExistence type="predicted"/>
<dbReference type="EMBL" id="QZBD01000159">
    <property type="protein sequence ID" value="THY25995.1"/>
    <property type="molecule type" value="Genomic_DNA"/>
</dbReference>
<feature type="compositionally biased region" description="Acidic residues" evidence="4">
    <location>
        <begin position="255"/>
        <end position="269"/>
    </location>
</feature>
<dbReference type="InterPro" id="IPR009071">
    <property type="entry name" value="HMG_box_dom"/>
</dbReference>
<evidence type="ECO:0000259" key="5">
    <source>
        <dbReference type="PROSITE" id="PS50118"/>
    </source>
</evidence>
<dbReference type="Pfam" id="PF00536">
    <property type="entry name" value="SAM_1"/>
    <property type="match status" value="1"/>
</dbReference>
<keyword evidence="1 3" id="KW-0238">DNA-binding</keyword>
<dbReference type="Gene3D" id="1.10.30.10">
    <property type="entry name" value="High mobility group box domain"/>
    <property type="match status" value="1"/>
</dbReference>
<feature type="compositionally biased region" description="Basic and acidic residues" evidence="4">
    <location>
        <begin position="465"/>
        <end position="474"/>
    </location>
</feature>
<dbReference type="InterPro" id="IPR036910">
    <property type="entry name" value="HMG_box_dom_sf"/>
</dbReference>
<feature type="compositionally biased region" description="Polar residues" evidence="4">
    <location>
        <begin position="312"/>
        <end position="327"/>
    </location>
</feature>
<feature type="compositionally biased region" description="Pro residues" evidence="4">
    <location>
        <begin position="278"/>
        <end position="287"/>
    </location>
</feature>
<feature type="compositionally biased region" description="Basic and acidic residues" evidence="4">
    <location>
        <begin position="74"/>
        <end position="97"/>
    </location>
</feature>
<feature type="compositionally biased region" description="Low complexity" evidence="4">
    <location>
        <begin position="475"/>
        <end position="489"/>
    </location>
</feature>
<gene>
    <name evidence="6" type="ORF">D6D01_04679</name>
</gene>
<feature type="domain" description="HMG box" evidence="5">
    <location>
        <begin position="131"/>
        <end position="197"/>
    </location>
</feature>
<feature type="DNA-binding region" description="HMG box" evidence="3">
    <location>
        <begin position="131"/>
        <end position="197"/>
    </location>
</feature>
<feature type="compositionally biased region" description="Low complexity" evidence="4">
    <location>
        <begin position="344"/>
        <end position="358"/>
    </location>
</feature>
<evidence type="ECO:0000256" key="1">
    <source>
        <dbReference type="ARBA" id="ARBA00023125"/>
    </source>
</evidence>
<accession>A0A4S9LBJ1</accession>
<dbReference type="PANTHER" id="PTHR46040:SF3">
    <property type="entry name" value="HIGH MOBILITY GROUP PROTEIN 2"/>
    <property type="match status" value="1"/>
</dbReference>
<dbReference type="SUPFAM" id="SSF47095">
    <property type="entry name" value="HMG-box"/>
    <property type="match status" value="1"/>
</dbReference>
<dbReference type="Proteomes" id="UP000306584">
    <property type="component" value="Unassembled WGS sequence"/>
</dbReference>
<dbReference type="SMART" id="SM00398">
    <property type="entry name" value="HMG"/>
    <property type="match status" value="1"/>
</dbReference>
<evidence type="ECO:0000256" key="2">
    <source>
        <dbReference type="ARBA" id="ARBA00023242"/>
    </source>
</evidence>
<sequence>MTNDLKSQLSRLDLSRYHDAFLDEGFDTWETLMDITEADLEVLGVKLGHRRKLQRAIFNASKDRTPLPSPFRSTHVDESAGQDDSKKGRDSQSHQDGHQNQNQNNAAQTNGAPQRSKRKYRRHPKPDEHAPERPPSAYVIFSNQIRDQLRGKDLSFTEIAKLVGERWQELQAHEKEPCEREAQTLKDKYYAELRKYKKTPQYKEYQEYLIDFKAKHSETNHQENFKKPKLQKGGSQNRSWDESVADGDERGDGADGVDDIDGNDGVEGEDGTHDQSGSPPPKAPPSPTNASPSVDSFRLFPLPKNAPPSDEGTVSSYSAWRSSTQPSLPLAIHREMTNTTATTQSDDGSQSPSSSRLSYPATRSSGPPKPSTTTLPPLSHLDSMGSRKSSDATPLLNWPLHTTLPPIDPRGIGQHSAQATQYSSPTSRRTPHPPHPLHPSPFLPLKDSQDLDLQNKASLSTLLRATEHVERDGTRSSNSSHQGSSRRTS</sequence>
<dbReference type="AlphaFoldDB" id="A0A4S9LBJ1"/>